<organism evidence="1 2">
    <name type="scientific">Bacillus cereus</name>
    <dbReference type="NCBI Taxonomy" id="1396"/>
    <lineage>
        <taxon>Bacteria</taxon>
        <taxon>Bacillati</taxon>
        <taxon>Bacillota</taxon>
        <taxon>Bacilli</taxon>
        <taxon>Bacillales</taxon>
        <taxon>Bacillaceae</taxon>
        <taxon>Bacillus</taxon>
        <taxon>Bacillus cereus group</taxon>
    </lineage>
</organism>
<accession>A0A9X5ZDK7</accession>
<protein>
    <submittedName>
        <fullName evidence="1">Uncharacterized protein</fullName>
    </submittedName>
</protein>
<proteinExistence type="predicted"/>
<comment type="caution">
    <text evidence="1">The sequence shown here is derived from an EMBL/GenBank/DDBJ whole genome shotgun (WGS) entry which is preliminary data.</text>
</comment>
<dbReference type="EMBL" id="MLYK01000032">
    <property type="protein sequence ID" value="OJS95033.1"/>
    <property type="molecule type" value="Genomic_DNA"/>
</dbReference>
<reference evidence="1 2" key="1">
    <citation type="submission" date="2016-10" db="EMBL/GenBank/DDBJ databases">
        <title>Draft Genome Sequence of one Bacillus cereus strain isolated from pooled breast milk.</title>
        <authorList>
            <person name="Woudstra C."/>
            <person name="Chamoin A."/>
            <person name="Gentil S."/>
            <person name="Rambeloson T."/>
            <person name="Delannoye S."/>
            <person name="Heinnekine J.A."/>
            <person name="Herbin S."/>
            <person name="Fach P."/>
        </authorList>
    </citation>
    <scope>NUCLEOTIDE SEQUENCE [LARGE SCALE GENOMIC DNA]</scope>
    <source>
        <strain evidence="1 2">16SBCL1279</strain>
    </source>
</reference>
<sequence>MFNDIKVLLSCDTLLSNTCEQEDESSQKTNEQKMKGTFRERVFDSLLFVRFWVGERVCLEGNGRKTKNEHSDGIINECSFTTTTDNIDYVN</sequence>
<name>A0A9X5ZDK7_BACCE</name>
<evidence type="ECO:0000313" key="1">
    <source>
        <dbReference type="EMBL" id="OJS95033.1"/>
    </source>
</evidence>
<dbReference type="Proteomes" id="UP000184161">
    <property type="component" value="Unassembled WGS sequence"/>
</dbReference>
<gene>
    <name evidence="1" type="ORF">BKK64_14850</name>
</gene>
<dbReference type="AlphaFoldDB" id="A0A9X5ZDK7"/>
<evidence type="ECO:0000313" key="2">
    <source>
        <dbReference type="Proteomes" id="UP000184161"/>
    </source>
</evidence>